<dbReference type="PANTHER" id="PTHR33514">
    <property type="entry name" value="PROTEIN ABCI12, CHLOROPLASTIC"/>
    <property type="match status" value="1"/>
</dbReference>
<keyword evidence="3 6" id="KW-0812">Transmembrane</keyword>
<feature type="transmembrane region" description="Helical" evidence="6">
    <location>
        <begin position="64"/>
        <end position="82"/>
    </location>
</feature>
<dbReference type="RefSeq" id="WP_043372377.1">
    <property type="nucleotide sequence ID" value="NZ_CP006704.1"/>
</dbReference>
<evidence type="ECO:0000256" key="5">
    <source>
        <dbReference type="ARBA" id="ARBA00023136"/>
    </source>
</evidence>
<comment type="similarity">
    <text evidence="2">Belongs to the CbiQ family.</text>
</comment>
<proteinExistence type="inferred from homology"/>
<feature type="transmembrane region" description="Helical" evidence="6">
    <location>
        <begin position="21"/>
        <end position="52"/>
    </location>
</feature>
<evidence type="ECO:0000256" key="3">
    <source>
        <dbReference type="ARBA" id="ARBA00022692"/>
    </source>
</evidence>
<dbReference type="GO" id="GO:0005886">
    <property type="term" value="C:plasma membrane"/>
    <property type="evidence" value="ECO:0007669"/>
    <property type="project" value="TreeGrafter"/>
</dbReference>
<comment type="subcellular location">
    <subcellularLocation>
        <location evidence="1">Membrane</location>
        <topology evidence="1">Multi-pass membrane protein</topology>
    </subcellularLocation>
</comment>
<dbReference type="EMBL" id="CP006704">
    <property type="protein sequence ID" value="AIJ46550.1"/>
    <property type="molecule type" value="Genomic_DNA"/>
</dbReference>
<dbReference type="KEGG" id="ctes:O987_12170"/>
<name>A0A076PS69_COMTE</name>
<evidence type="ECO:0000256" key="2">
    <source>
        <dbReference type="ARBA" id="ARBA00008564"/>
    </source>
</evidence>
<keyword evidence="4 6" id="KW-1133">Transmembrane helix</keyword>
<dbReference type="Pfam" id="PF02361">
    <property type="entry name" value="CbiQ"/>
    <property type="match status" value="1"/>
</dbReference>
<dbReference type="CDD" id="cd16914">
    <property type="entry name" value="EcfT"/>
    <property type="match status" value="1"/>
</dbReference>
<evidence type="ECO:0000256" key="1">
    <source>
        <dbReference type="ARBA" id="ARBA00004141"/>
    </source>
</evidence>
<organism evidence="7 8">
    <name type="scientific">Comamonas testosteroni TK102</name>
    <dbReference type="NCBI Taxonomy" id="1392005"/>
    <lineage>
        <taxon>Bacteria</taxon>
        <taxon>Pseudomonadati</taxon>
        <taxon>Pseudomonadota</taxon>
        <taxon>Betaproteobacteria</taxon>
        <taxon>Burkholderiales</taxon>
        <taxon>Comamonadaceae</taxon>
        <taxon>Comamonas</taxon>
    </lineage>
</organism>
<evidence type="ECO:0000313" key="8">
    <source>
        <dbReference type="Proteomes" id="UP000028782"/>
    </source>
</evidence>
<gene>
    <name evidence="7" type="ORF">O987_12170</name>
</gene>
<keyword evidence="5 6" id="KW-0472">Membrane</keyword>
<reference evidence="7 8" key="1">
    <citation type="journal article" date="2014" name="Genome Announc.">
        <title>Complete Genome Sequence of Polychlorinated Biphenyl Degrader Comamonas testosteroni TK102 (NBRC 109938).</title>
        <authorList>
            <person name="Fukuda K."/>
            <person name="Hosoyama A."/>
            <person name="Tsuchikane K."/>
            <person name="Ohji S."/>
            <person name="Yamazoe A."/>
            <person name="Fujita N."/>
            <person name="Shintani M."/>
            <person name="Kimbara K."/>
        </authorList>
    </citation>
    <scope>NUCLEOTIDE SEQUENCE [LARGE SCALE GENOMIC DNA]</scope>
    <source>
        <strain evidence="7">TK102</strain>
    </source>
</reference>
<dbReference type="HOGENOM" id="CLU_056469_4_2_4"/>
<protein>
    <submittedName>
        <fullName evidence="7">ABC transporter permease</fullName>
    </submittedName>
</protein>
<dbReference type="Proteomes" id="UP000028782">
    <property type="component" value="Chromosome"/>
</dbReference>
<evidence type="ECO:0000256" key="4">
    <source>
        <dbReference type="ARBA" id="ARBA00022989"/>
    </source>
</evidence>
<sequence>MGSLYSEVATWLHRWSAGLKLLLLAVFGTLLFLIASPWVLAGCGAACLLLWISLGQATQVARRLMHSVIVAALLVAGFHVFMGNPVLAALSSLRLVCASTLGIVLTVTTRPSDLVEVLEWLLAPLARLGIPTERVAMQLALMLRFTEHFFVQWKKLDEAYRLRTGKSGGLRLIAPLTIHMLQATRRVADALWARLGF</sequence>
<dbReference type="PANTHER" id="PTHR33514:SF13">
    <property type="entry name" value="PROTEIN ABCI12, CHLOROPLASTIC"/>
    <property type="match status" value="1"/>
</dbReference>
<dbReference type="AlphaFoldDB" id="A0A076PS69"/>
<evidence type="ECO:0000313" key="7">
    <source>
        <dbReference type="EMBL" id="AIJ46550.1"/>
    </source>
</evidence>
<accession>A0A076PS69</accession>
<evidence type="ECO:0000256" key="6">
    <source>
        <dbReference type="SAM" id="Phobius"/>
    </source>
</evidence>
<dbReference type="InterPro" id="IPR003339">
    <property type="entry name" value="ABC/ECF_trnsptr_transmembrane"/>
</dbReference>